<reference evidence="1 2" key="1">
    <citation type="journal article" date="2016" name="Mol. Biol. Evol.">
        <title>Comparative Genomics of Early-Diverging Mushroom-Forming Fungi Provides Insights into the Origins of Lignocellulose Decay Capabilities.</title>
        <authorList>
            <person name="Nagy L.G."/>
            <person name="Riley R."/>
            <person name="Tritt A."/>
            <person name="Adam C."/>
            <person name="Daum C."/>
            <person name="Floudas D."/>
            <person name="Sun H."/>
            <person name="Yadav J.S."/>
            <person name="Pangilinan J."/>
            <person name="Larsson K.H."/>
            <person name="Matsuura K."/>
            <person name="Barry K."/>
            <person name="Labutti K."/>
            <person name="Kuo R."/>
            <person name="Ohm R.A."/>
            <person name="Bhattacharya S.S."/>
            <person name="Shirouzu T."/>
            <person name="Yoshinaga Y."/>
            <person name="Martin F.M."/>
            <person name="Grigoriev I.V."/>
            <person name="Hibbett D.S."/>
        </authorList>
    </citation>
    <scope>NUCLEOTIDE SEQUENCE [LARGE SCALE GENOMIC DNA]</scope>
    <source>
        <strain evidence="1 2">93-53</strain>
    </source>
</reference>
<protein>
    <submittedName>
        <fullName evidence="1">Uncharacterized protein</fullName>
    </submittedName>
</protein>
<name>A0A165C0Q0_9APHY</name>
<dbReference type="GeneID" id="63828752"/>
<gene>
    <name evidence="1" type="ORF">LAESUDRAFT_752398</name>
</gene>
<dbReference type="RefSeq" id="XP_040759730.1">
    <property type="nucleotide sequence ID" value="XM_040911724.1"/>
</dbReference>
<dbReference type="PANTHER" id="PTHR33129">
    <property type="entry name" value="PROTEIN KINASE DOMAIN-CONTAINING PROTEIN-RELATED"/>
    <property type="match status" value="1"/>
</dbReference>
<sequence>MGYIFLVRFRVGDTVAHLMEKVKTKKQNSLEHVDASDLTAWRCKKRNLFAVKGLDVSFLKSFNLPGDENFQNLDPMEEMAELELEPKELLLVQKPEVTVQIPATAEGAPGIDVAVEVPATTEFIALDGDVSMSRDANGEGDESAPPIKKLKTGRQTTDDEWILAQEGWDELHATDEWNKFANYWWNQDFATTFNKSTISFTESDPRGDIISTVLSRLNDIIVRSCYKSLHNYISETLKRDSVDRDTGLILTGQPGIEKTVWLLFELVCLLSKHDPVAYYCSEGTYIFYEKAVYRRRYESKVTFPPVDDTRLTRCLINMDTDDGERTIAFMTGSRRTFPIIASSPNPKHYSVYYKHGAGMVSLLYMPLWTRKELLKGLRVQRFYQDLWKKIEYQVKFHGSLTTDTERSRDLNHRICSASQDIETERMNASNGEEMNNDDIKRRTVENVIERFLDDSMGAFEFSAQDVYKGIMDPADLRRSISKQLNELNFDTLVETISKMQPDGTTITDTSISHTLFVIEAKHAGDSVDKWEDSQVEFKSCWIKTQILERLDFLQNVDLMKILNHFKGVSFAASFNGWVYERYAINILSSGKDQSSSLIPMACKENCSGTETRSFTVQSGPANGGNPFEHHRKQEIAYFPNKSFKVDDDRLKSFREYFWTPEFINNPLFDAFCVNFKLVGNTVYPVVWILQMTVSSEHGGSDKGYERIKSIMAKATKAARTTTKEKQKVGKVEVKYVLTAVRKYWFCLAQMSNAVSFSFFSKKQLQKLGADVYAADQPFLRFIYGSSLCTTPNSCGSIQPLDA</sequence>
<dbReference type="AlphaFoldDB" id="A0A165C0Q0"/>
<evidence type="ECO:0000313" key="1">
    <source>
        <dbReference type="EMBL" id="KZT01990.1"/>
    </source>
</evidence>
<dbReference type="InParanoid" id="A0A165C0Q0"/>
<dbReference type="PANTHER" id="PTHR33129:SF1">
    <property type="entry name" value="ATP-BINDING PROTEIN"/>
    <property type="match status" value="1"/>
</dbReference>
<dbReference type="EMBL" id="KV427657">
    <property type="protein sequence ID" value="KZT01990.1"/>
    <property type="molecule type" value="Genomic_DNA"/>
</dbReference>
<proteinExistence type="predicted"/>
<keyword evidence="2" id="KW-1185">Reference proteome</keyword>
<dbReference type="InterPro" id="IPR052980">
    <property type="entry name" value="Crinkler_effector"/>
</dbReference>
<evidence type="ECO:0000313" key="2">
    <source>
        <dbReference type="Proteomes" id="UP000076871"/>
    </source>
</evidence>
<dbReference type="STRING" id="1314785.A0A165C0Q0"/>
<dbReference type="Proteomes" id="UP000076871">
    <property type="component" value="Unassembled WGS sequence"/>
</dbReference>
<organism evidence="1 2">
    <name type="scientific">Laetiporus sulphureus 93-53</name>
    <dbReference type="NCBI Taxonomy" id="1314785"/>
    <lineage>
        <taxon>Eukaryota</taxon>
        <taxon>Fungi</taxon>
        <taxon>Dikarya</taxon>
        <taxon>Basidiomycota</taxon>
        <taxon>Agaricomycotina</taxon>
        <taxon>Agaricomycetes</taxon>
        <taxon>Polyporales</taxon>
        <taxon>Laetiporus</taxon>
    </lineage>
</organism>
<accession>A0A165C0Q0</accession>